<dbReference type="Gene3D" id="1.25.40.20">
    <property type="entry name" value="Ankyrin repeat-containing domain"/>
    <property type="match status" value="1"/>
</dbReference>
<accession>A0A4P9Y0W8</accession>
<organism evidence="5 6">
    <name type="scientific">Piptocephalis cylindrospora</name>
    <dbReference type="NCBI Taxonomy" id="1907219"/>
    <lineage>
        <taxon>Eukaryota</taxon>
        <taxon>Fungi</taxon>
        <taxon>Fungi incertae sedis</taxon>
        <taxon>Zoopagomycota</taxon>
        <taxon>Zoopagomycotina</taxon>
        <taxon>Zoopagomycetes</taxon>
        <taxon>Zoopagales</taxon>
        <taxon>Piptocephalidaceae</taxon>
        <taxon>Piptocephalis</taxon>
    </lineage>
</organism>
<dbReference type="PANTHER" id="PTHR24171">
    <property type="entry name" value="ANKYRIN REPEAT DOMAIN-CONTAINING PROTEIN 39-RELATED"/>
    <property type="match status" value="1"/>
</dbReference>
<protein>
    <submittedName>
        <fullName evidence="5">Ankyrin repeat-containing domain protein</fullName>
    </submittedName>
</protein>
<feature type="non-terminal residue" evidence="5">
    <location>
        <position position="1"/>
    </location>
</feature>
<keyword evidence="2 3" id="KW-0040">ANK repeat</keyword>
<gene>
    <name evidence="5" type="ORF">BJ684DRAFT_4383</name>
</gene>
<feature type="chain" id="PRO_5020931935" evidence="4">
    <location>
        <begin position="25"/>
        <end position="69"/>
    </location>
</feature>
<reference evidence="6" key="1">
    <citation type="journal article" date="2018" name="Nat. Microbiol.">
        <title>Leveraging single-cell genomics to expand the fungal tree of life.</title>
        <authorList>
            <person name="Ahrendt S.R."/>
            <person name="Quandt C.A."/>
            <person name="Ciobanu D."/>
            <person name="Clum A."/>
            <person name="Salamov A."/>
            <person name="Andreopoulos B."/>
            <person name="Cheng J.F."/>
            <person name="Woyke T."/>
            <person name="Pelin A."/>
            <person name="Henrissat B."/>
            <person name="Reynolds N.K."/>
            <person name="Benny G.L."/>
            <person name="Smith M.E."/>
            <person name="James T.Y."/>
            <person name="Grigoriev I.V."/>
        </authorList>
    </citation>
    <scope>NUCLEOTIDE SEQUENCE [LARGE SCALE GENOMIC DNA]</scope>
</reference>
<keyword evidence="6" id="KW-1185">Reference proteome</keyword>
<evidence type="ECO:0000313" key="5">
    <source>
        <dbReference type="EMBL" id="RKP12324.1"/>
    </source>
</evidence>
<feature type="non-terminal residue" evidence="5">
    <location>
        <position position="69"/>
    </location>
</feature>
<dbReference type="Pfam" id="PF12796">
    <property type="entry name" value="Ank_2"/>
    <property type="match status" value="1"/>
</dbReference>
<feature type="repeat" description="ANK" evidence="3">
    <location>
        <begin position="33"/>
        <end position="65"/>
    </location>
</feature>
<dbReference type="PROSITE" id="PS50088">
    <property type="entry name" value="ANK_REPEAT"/>
    <property type="match status" value="2"/>
</dbReference>
<evidence type="ECO:0000256" key="2">
    <source>
        <dbReference type="ARBA" id="ARBA00023043"/>
    </source>
</evidence>
<keyword evidence="4" id="KW-0732">Signal</keyword>
<sequence length="69" mass="7346">GSNPLHLAARTGRLSLVLLYLSLGVEVDLRGENGWTPLHEAMSQGDKVVVRALIGRGASLQAKTRTGHT</sequence>
<evidence type="ECO:0000313" key="6">
    <source>
        <dbReference type="Proteomes" id="UP000267251"/>
    </source>
</evidence>
<evidence type="ECO:0000256" key="1">
    <source>
        <dbReference type="ARBA" id="ARBA00022737"/>
    </source>
</evidence>
<dbReference type="InterPro" id="IPR036770">
    <property type="entry name" value="Ankyrin_rpt-contain_sf"/>
</dbReference>
<feature type="signal peptide" evidence="4">
    <location>
        <begin position="1"/>
        <end position="24"/>
    </location>
</feature>
<dbReference type="SMART" id="SM00248">
    <property type="entry name" value="ANK"/>
    <property type="match status" value="2"/>
</dbReference>
<dbReference type="AlphaFoldDB" id="A0A4P9Y0W8"/>
<evidence type="ECO:0000256" key="4">
    <source>
        <dbReference type="SAM" id="SignalP"/>
    </source>
</evidence>
<proteinExistence type="predicted"/>
<dbReference type="EMBL" id="KZ988379">
    <property type="protein sequence ID" value="RKP12324.1"/>
    <property type="molecule type" value="Genomic_DNA"/>
</dbReference>
<dbReference type="SUPFAM" id="SSF48403">
    <property type="entry name" value="Ankyrin repeat"/>
    <property type="match status" value="1"/>
</dbReference>
<dbReference type="PRINTS" id="PR01415">
    <property type="entry name" value="ANKYRIN"/>
</dbReference>
<keyword evidence="1" id="KW-0677">Repeat</keyword>
<dbReference type="OrthoDB" id="194358at2759"/>
<name>A0A4P9Y0W8_9FUNG</name>
<dbReference type="Proteomes" id="UP000267251">
    <property type="component" value="Unassembled WGS sequence"/>
</dbReference>
<feature type="repeat" description="ANK" evidence="3">
    <location>
        <begin position="1"/>
        <end position="32"/>
    </location>
</feature>
<dbReference type="InterPro" id="IPR002110">
    <property type="entry name" value="Ankyrin_rpt"/>
</dbReference>
<dbReference type="PROSITE" id="PS50297">
    <property type="entry name" value="ANK_REP_REGION"/>
    <property type="match status" value="2"/>
</dbReference>
<evidence type="ECO:0000256" key="3">
    <source>
        <dbReference type="PROSITE-ProRule" id="PRU00023"/>
    </source>
</evidence>